<evidence type="ECO:0000256" key="4">
    <source>
        <dbReference type="ARBA" id="ARBA00035002"/>
    </source>
</evidence>
<keyword evidence="7" id="KW-0732">Signal</keyword>
<evidence type="ECO:0000256" key="2">
    <source>
        <dbReference type="ARBA" id="ARBA00020921"/>
    </source>
</evidence>
<comment type="subcellular location">
    <subcellularLocation>
        <location evidence="1">Endoplasmic reticulum membrane</location>
        <topology evidence="1">Single-pass type IV membrane protein</topology>
    </subcellularLocation>
</comment>
<sequence>MSFASCIIHFLCLLALAVAFSNDPYRTLGVSKAAGQREIKKAYKKMVMEWHPDRNTDPAASDKFVQIQKAYEVLSDPQRKERYDRYGSFDEPQSAGQYQQQYHDYFDFGFGGGQHDSSFFENHRITYRMYMNNILERSHTQPFIIFGYSSYCTFCYRLEPTWKSAVNDLEALGYGIGTVNALTDGVLLEKLRVQTLPSILVVVEGRVVHYRHAFQHLSAKNIRLFARDVIPTTFLQRITSHNGLRRFLDQWEPTNKVSILMLGAKEEPRLRYLLTAMKYSHFARFAYVHLSTHHEDMRELRVALNIGCTNCENVIVFKENPASGEANRMTVTTTQFSSEQLATFIEKNKFLTLPRLSSMQYFDDLCPTSSRSLRHYCVILPVVDDASEAPYVDVLRSYLEAHPISEKQRLKVAYVYVNRQSAFFEQFAANGGLNASDPKRSLLVLWRNEYVKVKYAWLPSIISTNRDEEFKTFELLKEKLHALDRGSIRLDAVAKVVNLVDENEASWIRRVSRHIVRMAEMIWFYTTKEESLPVLCVVATGAVILIVGCFLSNSISPEKQYKEKSSPQPSQRASPNPDWHPEDPKTPPKRTESVLSNRNARIWRDMEPIIHELKAETYFGLIRLLKPGCRSLVVLVDKDTKDTLLPQFARHVWPLRNNKTFSFGYLLIDKNLHWFRNLLEQILPQKDEDTTSESSLPSDSALKRLRAINPKHTIGTILVLCGYKLYFSMYHPMYKIAKAPDTDDDLSSSESDGDGGRIEKKKAAKPDLNAANVLNGFPNFLDRLLEGSVPRFYIPEWPATLK</sequence>
<evidence type="ECO:0000313" key="9">
    <source>
        <dbReference type="Proteomes" id="UP000492821"/>
    </source>
</evidence>
<keyword evidence="9" id="KW-1185">Reference proteome</keyword>
<protein>
    <recommendedName>
        <fullName evidence="2">DnaJ homolog subfamily C member 16</fullName>
    </recommendedName>
    <alternativeName>
        <fullName evidence="5">Endoplasmic reticulum DNA J domain-containing protein 8</fullName>
    </alternativeName>
</protein>
<comment type="function">
    <text evidence="4">Plays an important role in regulating the size of autophagosomes during the formation process.</text>
</comment>
<dbReference type="InterPro" id="IPR018253">
    <property type="entry name" value="DnaJ_domain_CS"/>
</dbReference>
<dbReference type="WBParaSite" id="Pan_g19567.t1">
    <property type="protein sequence ID" value="Pan_g19567.t1"/>
    <property type="gene ID" value="Pan_g19567"/>
</dbReference>
<dbReference type="Gene3D" id="3.40.30.10">
    <property type="entry name" value="Glutaredoxin"/>
    <property type="match status" value="1"/>
</dbReference>
<dbReference type="PROSITE" id="PS50076">
    <property type="entry name" value="DNAJ_2"/>
    <property type="match status" value="1"/>
</dbReference>
<evidence type="ECO:0000256" key="7">
    <source>
        <dbReference type="SAM" id="SignalP"/>
    </source>
</evidence>
<dbReference type="Pfam" id="PF00226">
    <property type="entry name" value="DnaJ"/>
    <property type="match status" value="1"/>
</dbReference>
<dbReference type="InterPro" id="IPR036249">
    <property type="entry name" value="Thioredoxin-like_sf"/>
</dbReference>
<dbReference type="Proteomes" id="UP000492821">
    <property type="component" value="Unassembled WGS sequence"/>
</dbReference>
<evidence type="ECO:0000256" key="6">
    <source>
        <dbReference type="SAM" id="MobiDB-lite"/>
    </source>
</evidence>
<dbReference type="PRINTS" id="PR00625">
    <property type="entry name" value="JDOMAIN"/>
</dbReference>
<dbReference type="InterPro" id="IPR052448">
    <property type="entry name" value="DnaJ_C16_autophagy_reg"/>
</dbReference>
<feature type="region of interest" description="Disordered" evidence="6">
    <location>
        <begin position="560"/>
        <end position="594"/>
    </location>
</feature>
<evidence type="ECO:0000256" key="1">
    <source>
        <dbReference type="ARBA" id="ARBA00004163"/>
    </source>
</evidence>
<dbReference type="AlphaFoldDB" id="A0A7E4VFG4"/>
<feature type="compositionally biased region" description="Basic and acidic residues" evidence="6">
    <location>
        <begin position="579"/>
        <end position="592"/>
    </location>
</feature>
<dbReference type="SUPFAM" id="SSF46565">
    <property type="entry name" value="Chaperone J-domain"/>
    <property type="match status" value="1"/>
</dbReference>
<dbReference type="CDD" id="cd06257">
    <property type="entry name" value="DnaJ"/>
    <property type="match status" value="1"/>
</dbReference>
<dbReference type="SUPFAM" id="SSF52833">
    <property type="entry name" value="Thioredoxin-like"/>
    <property type="match status" value="1"/>
</dbReference>
<dbReference type="PROSITE" id="PS00636">
    <property type="entry name" value="DNAJ_1"/>
    <property type="match status" value="1"/>
</dbReference>
<feature type="chain" id="PRO_5028924725" description="DnaJ homolog subfamily C member 16" evidence="7">
    <location>
        <begin position="20"/>
        <end position="802"/>
    </location>
</feature>
<feature type="region of interest" description="Disordered" evidence="6">
    <location>
        <begin position="740"/>
        <end position="762"/>
    </location>
</feature>
<evidence type="ECO:0000256" key="5">
    <source>
        <dbReference type="ARBA" id="ARBA00035043"/>
    </source>
</evidence>
<evidence type="ECO:0000256" key="3">
    <source>
        <dbReference type="ARBA" id="ARBA00023006"/>
    </source>
</evidence>
<evidence type="ECO:0000259" key="8">
    <source>
        <dbReference type="PROSITE" id="PS50076"/>
    </source>
</evidence>
<evidence type="ECO:0000313" key="10">
    <source>
        <dbReference type="WBParaSite" id="Pan_g19567.t1"/>
    </source>
</evidence>
<dbReference type="InterPro" id="IPR001623">
    <property type="entry name" value="DnaJ_domain"/>
</dbReference>
<organism evidence="9 10">
    <name type="scientific">Panagrellus redivivus</name>
    <name type="common">Microworm</name>
    <dbReference type="NCBI Taxonomy" id="6233"/>
    <lineage>
        <taxon>Eukaryota</taxon>
        <taxon>Metazoa</taxon>
        <taxon>Ecdysozoa</taxon>
        <taxon>Nematoda</taxon>
        <taxon>Chromadorea</taxon>
        <taxon>Rhabditida</taxon>
        <taxon>Tylenchina</taxon>
        <taxon>Panagrolaimomorpha</taxon>
        <taxon>Panagrolaimoidea</taxon>
        <taxon>Panagrolaimidae</taxon>
        <taxon>Panagrellus</taxon>
    </lineage>
</organism>
<reference evidence="10" key="2">
    <citation type="submission" date="2020-10" db="UniProtKB">
        <authorList>
            <consortium name="WormBaseParasite"/>
        </authorList>
    </citation>
    <scope>IDENTIFICATION</scope>
</reference>
<name>A0A7E4VFG4_PANRE</name>
<feature type="compositionally biased region" description="Acidic residues" evidence="6">
    <location>
        <begin position="742"/>
        <end position="753"/>
    </location>
</feature>
<proteinExistence type="predicted"/>
<dbReference type="InterPro" id="IPR013766">
    <property type="entry name" value="Thioredoxin_domain"/>
</dbReference>
<dbReference type="SMART" id="SM00271">
    <property type="entry name" value="DnaJ"/>
    <property type="match status" value="1"/>
</dbReference>
<dbReference type="Pfam" id="PF00085">
    <property type="entry name" value="Thioredoxin"/>
    <property type="match status" value="1"/>
</dbReference>
<dbReference type="GO" id="GO:0006914">
    <property type="term" value="P:autophagy"/>
    <property type="evidence" value="ECO:0007669"/>
    <property type="project" value="UniProtKB-KW"/>
</dbReference>
<feature type="signal peptide" evidence="7">
    <location>
        <begin position="1"/>
        <end position="19"/>
    </location>
</feature>
<keyword evidence="3" id="KW-0072">Autophagy</keyword>
<dbReference type="InterPro" id="IPR036869">
    <property type="entry name" value="J_dom_sf"/>
</dbReference>
<dbReference type="PANTHER" id="PTHR44303:SF2">
    <property type="entry name" value="DNAJ HOMOLOG SUBFAMILY C MEMBER 16"/>
    <property type="match status" value="1"/>
</dbReference>
<feature type="domain" description="J" evidence="8">
    <location>
        <begin position="23"/>
        <end position="87"/>
    </location>
</feature>
<dbReference type="PANTHER" id="PTHR44303">
    <property type="entry name" value="DNAJ HOMOLOG SUBFAMILY C MEMBER 16"/>
    <property type="match status" value="1"/>
</dbReference>
<dbReference type="GO" id="GO:0005789">
    <property type="term" value="C:endoplasmic reticulum membrane"/>
    <property type="evidence" value="ECO:0007669"/>
    <property type="project" value="UniProtKB-SubCell"/>
</dbReference>
<dbReference type="Gene3D" id="1.10.287.110">
    <property type="entry name" value="DnaJ domain"/>
    <property type="match status" value="1"/>
</dbReference>
<reference evidence="9" key="1">
    <citation type="journal article" date="2013" name="Genetics">
        <title>The draft genome and transcriptome of Panagrellus redivivus are shaped by the harsh demands of a free-living lifestyle.</title>
        <authorList>
            <person name="Srinivasan J."/>
            <person name="Dillman A.R."/>
            <person name="Macchietto M.G."/>
            <person name="Heikkinen L."/>
            <person name="Lakso M."/>
            <person name="Fracchia K.M."/>
            <person name="Antoshechkin I."/>
            <person name="Mortazavi A."/>
            <person name="Wong G."/>
            <person name="Sternberg P.W."/>
        </authorList>
    </citation>
    <scope>NUCLEOTIDE SEQUENCE [LARGE SCALE GENOMIC DNA]</scope>
    <source>
        <strain evidence="9">MT8872</strain>
    </source>
</reference>
<accession>A0A7E4VFG4</accession>